<dbReference type="PaxDb" id="3218-PP1S4_424V6.1"/>
<dbReference type="EnsemblPlants" id="Pp3c16_25294V3.1">
    <property type="protein sequence ID" value="Pp3c16_25294V3.1"/>
    <property type="gene ID" value="Pp3c16_25294"/>
</dbReference>
<proteinExistence type="predicted"/>
<reference evidence="1 3" key="2">
    <citation type="journal article" date="2018" name="Plant J.">
        <title>The Physcomitrella patens chromosome-scale assembly reveals moss genome structure and evolution.</title>
        <authorList>
            <person name="Lang D."/>
            <person name="Ullrich K.K."/>
            <person name="Murat F."/>
            <person name="Fuchs J."/>
            <person name="Jenkins J."/>
            <person name="Haas F.B."/>
            <person name="Piednoel M."/>
            <person name="Gundlach H."/>
            <person name="Van Bel M."/>
            <person name="Meyberg R."/>
            <person name="Vives C."/>
            <person name="Morata J."/>
            <person name="Symeonidi A."/>
            <person name="Hiss M."/>
            <person name="Muchero W."/>
            <person name="Kamisugi Y."/>
            <person name="Saleh O."/>
            <person name="Blanc G."/>
            <person name="Decker E.L."/>
            <person name="van Gessel N."/>
            <person name="Grimwood J."/>
            <person name="Hayes R.D."/>
            <person name="Graham S.W."/>
            <person name="Gunter L.E."/>
            <person name="McDaniel S.F."/>
            <person name="Hoernstein S.N.W."/>
            <person name="Larsson A."/>
            <person name="Li F.W."/>
            <person name="Perroud P.F."/>
            <person name="Phillips J."/>
            <person name="Ranjan P."/>
            <person name="Rokshar D.S."/>
            <person name="Rothfels C.J."/>
            <person name="Schneider L."/>
            <person name="Shu S."/>
            <person name="Stevenson D.W."/>
            <person name="Thummler F."/>
            <person name="Tillich M."/>
            <person name="Villarreal Aguilar J.C."/>
            <person name="Widiez T."/>
            <person name="Wong G.K."/>
            <person name="Wymore A."/>
            <person name="Zhang Y."/>
            <person name="Zimmer A.D."/>
            <person name="Quatrano R.S."/>
            <person name="Mayer K.F.X."/>
            <person name="Goodstein D."/>
            <person name="Casacuberta J.M."/>
            <person name="Vandepoele K."/>
            <person name="Reski R."/>
            <person name="Cuming A.C."/>
            <person name="Tuskan G.A."/>
            <person name="Maumus F."/>
            <person name="Salse J."/>
            <person name="Schmutz J."/>
            <person name="Rensing S.A."/>
        </authorList>
    </citation>
    <scope>NUCLEOTIDE SEQUENCE [LARGE SCALE GENOMIC DNA]</scope>
    <source>
        <strain evidence="2 3">cv. Gransden 2004</strain>
    </source>
</reference>
<keyword evidence="3" id="KW-1185">Reference proteome</keyword>
<accession>A0A2K1J9Y7</accession>
<gene>
    <name evidence="2" type="primary">LOC112293823</name>
    <name evidence="1" type="ORF">PHYPA_021438</name>
</gene>
<dbReference type="Gramene" id="Pp3c16_25294V3.1">
    <property type="protein sequence ID" value="Pp3c16_25294V3.1"/>
    <property type="gene ID" value="Pp3c16_25294"/>
</dbReference>
<sequence length="119" mass="13730">MVMGLWPYNGCPLPLPVLMLQCWDHSQRQDEEEEEQQQQKEGRLFYMDRAVTWSHGTSFTSNLLSRCSQWSTHSPDNGRFGWELSSSCRGGGEVELHQQGWSSGNISARGREWERQVVV</sequence>
<evidence type="ECO:0000313" key="2">
    <source>
        <dbReference type="EnsemblPlants" id="Pp3c16_25294V3.1"/>
    </source>
</evidence>
<dbReference type="GeneID" id="112293823"/>
<reference evidence="2" key="3">
    <citation type="submission" date="2020-12" db="UniProtKB">
        <authorList>
            <consortium name="EnsemblPlants"/>
        </authorList>
    </citation>
    <scope>IDENTIFICATION</scope>
</reference>
<evidence type="ECO:0000313" key="1">
    <source>
        <dbReference type="EMBL" id="PNR38327.1"/>
    </source>
</evidence>
<evidence type="ECO:0000313" key="3">
    <source>
        <dbReference type="Proteomes" id="UP000006727"/>
    </source>
</evidence>
<dbReference type="Proteomes" id="UP000006727">
    <property type="component" value="Chromosome 16"/>
</dbReference>
<organism evidence="1">
    <name type="scientific">Physcomitrium patens</name>
    <name type="common">Spreading-leaved earth moss</name>
    <name type="synonym">Physcomitrella patens</name>
    <dbReference type="NCBI Taxonomy" id="3218"/>
    <lineage>
        <taxon>Eukaryota</taxon>
        <taxon>Viridiplantae</taxon>
        <taxon>Streptophyta</taxon>
        <taxon>Embryophyta</taxon>
        <taxon>Bryophyta</taxon>
        <taxon>Bryophytina</taxon>
        <taxon>Bryopsida</taxon>
        <taxon>Funariidae</taxon>
        <taxon>Funariales</taxon>
        <taxon>Funariaceae</taxon>
        <taxon>Physcomitrium</taxon>
    </lineage>
</organism>
<dbReference type="EMBL" id="ABEU02000016">
    <property type="protein sequence ID" value="PNR38327.1"/>
    <property type="molecule type" value="Genomic_DNA"/>
</dbReference>
<dbReference type="RefSeq" id="XP_024399469.1">
    <property type="nucleotide sequence ID" value="XM_024543701.2"/>
</dbReference>
<name>A0A2K1J9Y7_PHYPA</name>
<protein>
    <submittedName>
        <fullName evidence="1 2">Uncharacterized protein</fullName>
    </submittedName>
</protein>
<dbReference type="AlphaFoldDB" id="A0A2K1J9Y7"/>
<reference evidence="1 3" key="1">
    <citation type="journal article" date="2008" name="Science">
        <title>The Physcomitrella genome reveals evolutionary insights into the conquest of land by plants.</title>
        <authorList>
            <person name="Rensing S."/>
            <person name="Lang D."/>
            <person name="Zimmer A."/>
            <person name="Terry A."/>
            <person name="Salamov A."/>
            <person name="Shapiro H."/>
            <person name="Nishiyama T."/>
            <person name="Perroud P.-F."/>
            <person name="Lindquist E."/>
            <person name="Kamisugi Y."/>
            <person name="Tanahashi T."/>
            <person name="Sakakibara K."/>
            <person name="Fujita T."/>
            <person name="Oishi K."/>
            <person name="Shin-I T."/>
            <person name="Kuroki Y."/>
            <person name="Toyoda A."/>
            <person name="Suzuki Y."/>
            <person name="Hashimoto A."/>
            <person name="Yamaguchi K."/>
            <person name="Sugano A."/>
            <person name="Kohara Y."/>
            <person name="Fujiyama A."/>
            <person name="Anterola A."/>
            <person name="Aoki S."/>
            <person name="Ashton N."/>
            <person name="Barbazuk W.B."/>
            <person name="Barker E."/>
            <person name="Bennetzen J."/>
            <person name="Bezanilla M."/>
            <person name="Blankenship R."/>
            <person name="Cho S.H."/>
            <person name="Dutcher S."/>
            <person name="Estelle M."/>
            <person name="Fawcett J.A."/>
            <person name="Gundlach H."/>
            <person name="Hanada K."/>
            <person name="Heyl A."/>
            <person name="Hicks K.A."/>
            <person name="Hugh J."/>
            <person name="Lohr M."/>
            <person name="Mayer K."/>
            <person name="Melkozernov A."/>
            <person name="Murata T."/>
            <person name="Nelson D."/>
            <person name="Pils B."/>
            <person name="Prigge M."/>
            <person name="Reiss B."/>
            <person name="Renner T."/>
            <person name="Rombauts S."/>
            <person name="Rushton P."/>
            <person name="Sanderfoot A."/>
            <person name="Schween G."/>
            <person name="Shiu S.-H."/>
            <person name="Stueber K."/>
            <person name="Theodoulou F.L."/>
            <person name="Tu H."/>
            <person name="Van de Peer Y."/>
            <person name="Verrier P.J."/>
            <person name="Waters E."/>
            <person name="Wood A."/>
            <person name="Yang L."/>
            <person name="Cove D."/>
            <person name="Cuming A."/>
            <person name="Hasebe M."/>
            <person name="Lucas S."/>
            <person name="Mishler D.B."/>
            <person name="Reski R."/>
            <person name="Grigoriev I."/>
            <person name="Quatrano R.S."/>
            <person name="Boore J.L."/>
        </authorList>
    </citation>
    <scope>NUCLEOTIDE SEQUENCE [LARGE SCALE GENOMIC DNA]</scope>
    <source>
        <strain evidence="2 3">cv. Gransden 2004</strain>
    </source>
</reference>